<proteinExistence type="predicted"/>
<accession>A0A7W6C3U5</accession>
<dbReference type="OrthoDB" id="7908898at2"/>
<evidence type="ECO:0000313" key="1">
    <source>
        <dbReference type="EMBL" id="MBB3937947.1"/>
    </source>
</evidence>
<sequence length="89" mass="10249">MIVYDECPIYSAYRLRYAFHINGQRIEHLFFAEPSFADVEDRVHGRITEQELHARMASVDVEVLRALKWCDSRIATLLARAVAPDLGDV</sequence>
<dbReference type="AlphaFoldDB" id="A0A7W6C3U5"/>
<comment type="caution">
    <text evidence="1">The sequence shown here is derived from an EMBL/GenBank/DDBJ whole genome shotgun (WGS) entry which is preliminary data.</text>
</comment>
<keyword evidence="2" id="KW-1185">Reference proteome</keyword>
<reference evidence="1 2" key="1">
    <citation type="submission" date="2020-08" db="EMBL/GenBank/DDBJ databases">
        <title>Genomic Encyclopedia of Type Strains, Phase IV (KMG-IV): sequencing the most valuable type-strain genomes for metagenomic binning, comparative biology and taxonomic classification.</title>
        <authorList>
            <person name="Goeker M."/>
        </authorList>
    </citation>
    <scope>NUCLEOTIDE SEQUENCE [LARGE SCALE GENOMIC DNA]</scope>
    <source>
        <strain evidence="1 2">DSM 25024</strain>
    </source>
</reference>
<dbReference type="EMBL" id="JACIDO010000013">
    <property type="protein sequence ID" value="MBB3937947.1"/>
    <property type="molecule type" value="Genomic_DNA"/>
</dbReference>
<evidence type="ECO:0000313" key="2">
    <source>
        <dbReference type="Proteomes" id="UP000531216"/>
    </source>
</evidence>
<protein>
    <submittedName>
        <fullName evidence="1">Uncharacterized protein</fullName>
    </submittedName>
</protein>
<organism evidence="1 2">
    <name type="scientific">Aureimonas phyllosphaerae</name>
    <dbReference type="NCBI Taxonomy" id="1166078"/>
    <lineage>
        <taxon>Bacteria</taxon>
        <taxon>Pseudomonadati</taxon>
        <taxon>Pseudomonadota</taxon>
        <taxon>Alphaproteobacteria</taxon>
        <taxon>Hyphomicrobiales</taxon>
        <taxon>Aurantimonadaceae</taxon>
        <taxon>Aureimonas</taxon>
    </lineage>
</organism>
<name>A0A7W6C3U5_9HYPH</name>
<gene>
    <name evidence="1" type="ORF">GGR05_004116</name>
</gene>
<dbReference type="Proteomes" id="UP000531216">
    <property type="component" value="Unassembled WGS sequence"/>
</dbReference>